<feature type="region of interest" description="Disordered" evidence="8">
    <location>
        <begin position="589"/>
        <end position="644"/>
    </location>
</feature>
<comment type="catalytic activity">
    <reaction evidence="6">
        <text>Couples ATP hydrolysis with the unwinding of duplex DNA by translocating in the 3'-5' direction.</text>
        <dbReference type="EC" id="5.6.2.4"/>
    </reaction>
</comment>
<evidence type="ECO:0000256" key="5">
    <source>
        <dbReference type="ARBA" id="ARBA00022840"/>
    </source>
</evidence>
<dbReference type="PROSITE" id="PS51194">
    <property type="entry name" value="HELICASE_CTER"/>
    <property type="match status" value="1"/>
</dbReference>
<evidence type="ECO:0000259" key="9">
    <source>
        <dbReference type="PROSITE" id="PS51192"/>
    </source>
</evidence>
<organism evidence="11 12">
    <name type="scientific">Meripilus lineatus</name>
    <dbReference type="NCBI Taxonomy" id="2056292"/>
    <lineage>
        <taxon>Eukaryota</taxon>
        <taxon>Fungi</taxon>
        <taxon>Dikarya</taxon>
        <taxon>Basidiomycota</taxon>
        <taxon>Agaricomycotina</taxon>
        <taxon>Agaricomycetes</taxon>
        <taxon>Polyporales</taxon>
        <taxon>Meripilaceae</taxon>
        <taxon>Meripilus</taxon>
    </lineage>
</organism>
<dbReference type="SMART" id="SM00490">
    <property type="entry name" value="HELICc"/>
    <property type="match status" value="1"/>
</dbReference>
<comment type="similarity">
    <text evidence="1">Belongs to the helicase family. RecQ subfamily.</text>
</comment>
<dbReference type="EMBL" id="JANAWD010000506">
    <property type="protein sequence ID" value="KAJ3478504.1"/>
    <property type="molecule type" value="Genomic_DNA"/>
</dbReference>
<dbReference type="GO" id="GO:0009378">
    <property type="term" value="F:four-way junction helicase activity"/>
    <property type="evidence" value="ECO:0007669"/>
    <property type="project" value="TreeGrafter"/>
</dbReference>
<comment type="caution">
    <text evidence="11">The sequence shown here is derived from an EMBL/GenBank/DDBJ whole genome shotgun (WGS) entry which is preliminary data.</text>
</comment>
<dbReference type="Gene3D" id="3.40.50.300">
    <property type="entry name" value="P-loop containing nucleotide triphosphate hydrolases"/>
    <property type="match status" value="2"/>
</dbReference>
<evidence type="ECO:0000256" key="1">
    <source>
        <dbReference type="ARBA" id="ARBA00005446"/>
    </source>
</evidence>
<feature type="domain" description="Helicase ATP-binding" evidence="9">
    <location>
        <begin position="26"/>
        <end position="194"/>
    </location>
</feature>
<dbReference type="Pfam" id="PF00270">
    <property type="entry name" value="DEAD"/>
    <property type="match status" value="1"/>
</dbReference>
<evidence type="ECO:0000256" key="7">
    <source>
        <dbReference type="ARBA" id="ARBA00034808"/>
    </source>
</evidence>
<feature type="compositionally biased region" description="Polar residues" evidence="8">
    <location>
        <begin position="599"/>
        <end position="609"/>
    </location>
</feature>
<keyword evidence="12" id="KW-1185">Reference proteome</keyword>
<keyword evidence="3" id="KW-0378">Hydrolase</keyword>
<dbReference type="GO" id="GO:0005524">
    <property type="term" value="F:ATP binding"/>
    <property type="evidence" value="ECO:0007669"/>
    <property type="project" value="UniProtKB-KW"/>
</dbReference>
<dbReference type="GO" id="GO:0005737">
    <property type="term" value="C:cytoplasm"/>
    <property type="evidence" value="ECO:0007669"/>
    <property type="project" value="TreeGrafter"/>
</dbReference>
<accession>A0AAD5UWM4</accession>
<dbReference type="Proteomes" id="UP001212997">
    <property type="component" value="Unassembled WGS sequence"/>
</dbReference>
<dbReference type="GO" id="GO:0000724">
    <property type="term" value="P:double-strand break repair via homologous recombination"/>
    <property type="evidence" value="ECO:0007669"/>
    <property type="project" value="TreeGrafter"/>
</dbReference>
<keyword evidence="2" id="KW-0547">Nucleotide-binding</keyword>
<dbReference type="InterPro" id="IPR014001">
    <property type="entry name" value="Helicase_ATP-bd"/>
</dbReference>
<evidence type="ECO:0000256" key="3">
    <source>
        <dbReference type="ARBA" id="ARBA00022801"/>
    </source>
</evidence>
<dbReference type="EC" id="5.6.2.4" evidence="7"/>
<dbReference type="PANTHER" id="PTHR13710">
    <property type="entry name" value="DNA HELICASE RECQ FAMILY MEMBER"/>
    <property type="match status" value="1"/>
</dbReference>
<dbReference type="AlphaFoldDB" id="A0AAD5UWM4"/>
<keyword evidence="4" id="KW-0347">Helicase</keyword>
<dbReference type="NCBIfam" id="TIGR00614">
    <property type="entry name" value="recQ_fam"/>
    <property type="match status" value="1"/>
</dbReference>
<dbReference type="GO" id="GO:0016787">
    <property type="term" value="F:hydrolase activity"/>
    <property type="evidence" value="ECO:0007669"/>
    <property type="project" value="UniProtKB-KW"/>
</dbReference>
<reference evidence="11" key="1">
    <citation type="submission" date="2022-07" db="EMBL/GenBank/DDBJ databases">
        <title>Genome Sequence of Physisporinus lineatus.</title>
        <authorList>
            <person name="Buettner E."/>
        </authorList>
    </citation>
    <scope>NUCLEOTIDE SEQUENCE</scope>
    <source>
        <strain evidence="11">VT162</strain>
    </source>
</reference>
<dbReference type="InterPro" id="IPR001650">
    <property type="entry name" value="Helicase_C-like"/>
</dbReference>
<dbReference type="InterPro" id="IPR027417">
    <property type="entry name" value="P-loop_NTPase"/>
</dbReference>
<keyword evidence="5" id="KW-0067">ATP-binding</keyword>
<dbReference type="InterPro" id="IPR011545">
    <property type="entry name" value="DEAD/DEAH_box_helicase_dom"/>
</dbReference>
<dbReference type="CDD" id="cd17920">
    <property type="entry name" value="DEXHc_RecQ"/>
    <property type="match status" value="1"/>
</dbReference>
<evidence type="ECO:0000256" key="4">
    <source>
        <dbReference type="ARBA" id="ARBA00022806"/>
    </source>
</evidence>
<dbReference type="PANTHER" id="PTHR13710:SF120">
    <property type="entry name" value="BIFUNCTIONAL 3'-5' EXONUCLEASE_ATP-DEPENDENT HELICASE WRN"/>
    <property type="match status" value="1"/>
</dbReference>
<evidence type="ECO:0000313" key="11">
    <source>
        <dbReference type="EMBL" id="KAJ3478504.1"/>
    </source>
</evidence>
<dbReference type="GO" id="GO:0003676">
    <property type="term" value="F:nucleic acid binding"/>
    <property type="evidence" value="ECO:0007669"/>
    <property type="project" value="InterPro"/>
</dbReference>
<sequence length="644" mass="70936">MEQAKSVLRDTFGFDSFQLSQEAVIRRLLVEKKNALVLYPTGGGKSLTYQLPALCLGGLTLVISPLISLMKDQVDRLRELGVAANNLDSTLDLHQANEVKNKVLNGSTKLLYVAPERLNNEGFVQMMLSVKISLLAIDESHCIAQWGANFRPDYLKIARFAEELGVERVLCLTATATRRDAADICRNFHIEPEGVFRTPFYRPNLAFKVEVASNLDEKIDRILPLLESRTGSAIIYVSLQKQAHRVAEILLENGLESWAYHAGMSRDQREHVQNSFMQSEKGIVCATIAFGMGIDKFNIRQVFHLFLPKTLEGYSQEVGRAGRDGLPSECIMFLSGPDVSTLEGFAYGDTCSEENLHSWMEEVARAIPTSDGTIEFNPHKQPHTYDTWPTVLGILYAQLELDYGHIRAITPFHCNYELIGTSYDNWEAVKSDNSPVAQAIRQHWTPRTVTTASVDMVAMSQLTQINRSALARKIFDWEIGGLAAALASHFGDDDAVPGGACGICTFCLSGSAVEFRPIRDSVADPTQIRAILSACSIRDPRLLARMAFGITSPKLTTKRLTKHRLFGSMASVDFNVLLRAFEDVCGKKRKSQGDEAGSSLPQKRTYSEANSAGQPSGSNNSQNGGSDGIGGESSKRARVADDAE</sequence>
<feature type="compositionally biased region" description="Low complexity" evidence="8">
    <location>
        <begin position="610"/>
        <end position="624"/>
    </location>
</feature>
<proteinExistence type="inferred from homology"/>
<dbReference type="PROSITE" id="PS51192">
    <property type="entry name" value="HELICASE_ATP_BIND_1"/>
    <property type="match status" value="1"/>
</dbReference>
<dbReference type="GO" id="GO:0005694">
    <property type="term" value="C:chromosome"/>
    <property type="evidence" value="ECO:0007669"/>
    <property type="project" value="TreeGrafter"/>
</dbReference>
<evidence type="ECO:0000259" key="10">
    <source>
        <dbReference type="PROSITE" id="PS51194"/>
    </source>
</evidence>
<dbReference type="SMART" id="SM00487">
    <property type="entry name" value="DEXDc"/>
    <property type="match status" value="1"/>
</dbReference>
<evidence type="ECO:0000256" key="6">
    <source>
        <dbReference type="ARBA" id="ARBA00034617"/>
    </source>
</evidence>
<evidence type="ECO:0000256" key="8">
    <source>
        <dbReference type="SAM" id="MobiDB-lite"/>
    </source>
</evidence>
<dbReference type="SUPFAM" id="SSF52540">
    <property type="entry name" value="P-loop containing nucleoside triphosphate hydrolases"/>
    <property type="match status" value="1"/>
</dbReference>
<feature type="compositionally biased region" description="Basic and acidic residues" evidence="8">
    <location>
        <begin position="633"/>
        <end position="644"/>
    </location>
</feature>
<feature type="domain" description="Helicase C-terminal" evidence="10">
    <location>
        <begin position="218"/>
        <end position="364"/>
    </location>
</feature>
<dbReference type="GO" id="GO:0005634">
    <property type="term" value="C:nucleus"/>
    <property type="evidence" value="ECO:0007669"/>
    <property type="project" value="TreeGrafter"/>
</dbReference>
<evidence type="ECO:0000256" key="2">
    <source>
        <dbReference type="ARBA" id="ARBA00022741"/>
    </source>
</evidence>
<dbReference type="FunFam" id="3.40.50.300:FF:001389">
    <property type="entry name" value="ATP-dependent DNA helicase RecQ"/>
    <property type="match status" value="1"/>
</dbReference>
<evidence type="ECO:0000313" key="12">
    <source>
        <dbReference type="Proteomes" id="UP001212997"/>
    </source>
</evidence>
<dbReference type="GO" id="GO:0043138">
    <property type="term" value="F:3'-5' DNA helicase activity"/>
    <property type="evidence" value="ECO:0007669"/>
    <property type="project" value="UniProtKB-EC"/>
</dbReference>
<dbReference type="InterPro" id="IPR004589">
    <property type="entry name" value="DNA_helicase_ATP-dep_RecQ"/>
</dbReference>
<name>A0AAD5UWM4_9APHY</name>
<dbReference type="Pfam" id="PF00271">
    <property type="entry name" value="Helicase_C"/>
    <property type="match status" value="1"/>
</dbReference>
<gene>
    <name evidence="11" type="ORF">NLI96_g9710</name>
</gene>
<protein>
    <recommendedName>
        <fullName evidence="7">DNA 3'-5' helicase</fullName>
        <ecNumber evidence="7">5.6.2.4</ecNumber>
    </recommendedName>
</protein>